<proteinExistence type="predicted"/>
<protein>
    <submittedName>
        <fullName evidence="2">Uncharacterized protein</fullName>
    </submittedName>
</protein>
<dbReference type="Pfam" id="PF20055">
    <property type="entry name" value="DUF6454"/>
    <property type="match status" value="1"/>
</dbReference>
<sequence>MKRLFALLFAAACLAGATAHADDLTSGIGKLTRGTEWQLVKSPRLEFDTFHPQGFARVGEALFMSSVEIIERTKKFEAPQNGLDRDEGKGAGHLFKLDANGKLVGQVKLGDGAIYHPGGIDYDGRWLWVPVAEYRPNSKSIIYRVDPETLEATEVFRFPDHIGGIVSDPESGTLHAVSWGSRRFYSWKVTEDLTVPDAALDPEKTRTLNPSHYIDYQDCALAKPGQAVCTGLTEYRPGPDGQVFRLGGIETVDLKDGRPLFQVPIQIWTEKGKSIAGNPVLIERTETGLRLTAAPEDNETKLYVYETKLP</sequence>
<dbReference type="InterPro" id="IPR011044">
    <property type="entry name" value="Quino_amine_DH_bsu"/>
</dbReference>
<accession>A0A8E1WI99</accession>
<dbReference type="EMBL" id="JACHGI010000013">
    <property type="protein sequence ID" value="MBB6468933.1"/>
    <property type="molecule type" value="Genomic_DNA"/>
</dbReference>
<name>A0A8E1WI99_9HYPH</name>
<dbReference type="Proteomes" id="UP000532373">
    <property type="component" value="Unassembled WGS sequence"/>
</dbReference>
<feature type="chain" id="PRO_5034001544" evidence="1">
    <location>
        <begin position="22"/>
        <end position="310"/>
    </location>
</feature>
<evidence type="ECO:0000256" key="1">
    <source>
        <dbReference type="SAM" id="SignalP"/>
    </source>
</evidence>
<comment type="caution">
    <text evidence="2">The sequence shown here is derived from an EMBL/GenBank/DDBJ whole genome shotgun (WGS) entry which is preliminary data.</text>
</comment>
<dbReference type="AlphaFoldDB" id="A0A8E1WI99"/>
<keyword evidence="1" id="KW-0732">Signal</keyword>
<gene>
    <name evidence="2" type="ORF">HNQ96_004820</name>
</gene>
<reference evidence="2 3" key="1">
    <citation type="submission" date="2020-08" db="EMBL/GenBank/DDBJ databases">
        <title>Genomic Encyclopedia of Type Strains, Phase IV (KMG-IV): sequencing the most valuable type-strain genomes for metagenomic binning, comparative biology and taxonomic classification.</title>
        <authorList>
            <person name="Goeker M."/>
        </authorList>
    </citation>
    <scope>NUCLEOTIDE SEQUENCE [LARGE SCALE GENOMIC DNA]</scope>
    <source>
        <strain evidence="2 3">DSM 17454</strain>
    </source>
</reference>
<feature type="signal peptide" evidence="1">
    <location>
        <begin position="1"/>
        <end position="21"/>
    </location>
</feature>
<dbReference type="RefSeq" id="WP_184771868.1">
    <property type="nucleotide sequence ID" value="NZ_JACHGI010000013.1"/>
</dbReference>
<evidence type="ECO:0000313" key="2">
    <source>
        <dbReference type="EMBL" id="MBB6468933.1"/>
    </source>
</evidence>
<dbReference type="InterPro" id="IPR046312">
    <property type="entry name" value="DUF6454"/>
</dbReference>
<dbReference type="SUPFAM" id="SSF50969">
    <property type="entry name" value="YVTN repeat-like/Quinoprotein amine dehydrogenase"/>
    <property type="match status" value="1"/>
</dbReference>
<organism evidence="2 3">
    <name type="scientific">Aminobacter carboxidus</name>
    <dbReference type="NCBI Taxonomy" id="376165"/>
    <lineage>
        <taxon>Bacteria</taxon>
        <taxon>Pseudomonadati</taxon>
        <taxon>Pseudomonadota</taxon>
        <taxon>Alphaproteobacteria</taxon>
        <taxon>Hyphomicrobiales</taxon>
        <taxon>Phyllobacteriaceae</taxon>
        <taxon>Aminobacter</taxon>
    </lineage>
</organism>
<evidence type="ECO:0000313" key="3">
    <source>
        <dbReference type="Proteomes" id="UP000532373"/>
    </source>
</evidence>